<organism evidence="2 3">
    <name type="scientific">Vanessa tameamea</name>
    <name type="common">Kamehameha butterfly</name>
    <dbReference type="NCBI Taxonomy" id="334116"/>
    <lineage>
        <taxon>Eukaryota</taxon>
        <taxon>Metazoa</taxon>
        <taxon>Ecdysozoa</taxon>
        <taxon>Arthropoda</taxon>
        <taxon>Hexapoda</taxon>
        <taxon>Insecta</taxon>
        <taxon>Pterygota</taxon>
        <taxon>Neoptera</taxon>
        <taxon>Endopterygota</taxon>
        <taxon>Lepidoptera</taxon>
        <taxon>Glossata</taxon>
        <taxon>Ditrysia</taxon>
        <taxon>Papilionoidea</taxon>
        <taxon>Nymphalidae</taxon>
        <taxon>Nymphalinae</taxon>
        <taxon>Vanessa</taxon>
    </lineage>
</organism>
<dbReference type="PANTHER" id="PTHR13621:SF2">
    <property type="entry name" value="PROLINE-RICH PROTEIN PRCC"/>
    <property type="match status" value="1"/>
</dbReference>
<gene>
    <name evidence="3" type="primary">LOC113398281</name>
</gene>
<feature type="region of interest" description="Disordered" evidence="1">
    <location>
        <begin position="1"/>
        <end position="58"/>
    </location>
</feature>
<dbReference type="Proteomes" id="UP001652626">
    <property type="component" value="Chromosome 2"/>
</dbReference>
<proteinExistence type="predicted"/>
<protein>
    <submittedName>
        <fullName evidence="3">Proline-rich protein PRCC</fullName>
    </submittedName>
</protein>
<evidence type="ECO:0000256" key="1">
    <source>
        <dbReference type="SAM" id="MobiDB-lite"/>
    </source>
</evidence>
<dbReference type="PANTHER" id="PTHR13621">
    <property type="entry name" value="PROLINE-RICH PROTEIN PRCC"/>
    <property type="match status" value="1"/>
</dbReference>
<feature type="region of interest" description="Disordered" evidence="1">
    <location>
        <begin position="344"/>
        <end position="367"/>
    </location>
</feature>
<evidence type="ECO:0000313" key="2">
    <source>
        <dbReference type="Proteomes" id="UP001652626"/>
    </source>
</evidence>
<dbReference type="Pfam" id="PF10253">
    <property type="entry name" value="PRCC"/>
    <property type="match status" value="1"/>
</dbReference>
<feature type="compositionally biased region" description="Polar residues" evidence="1">
    <location>
        <begin position="345"/>
        <end position="367"/>
    </location>
</feature>
<keyword evidence="2" id="KW-1185">Reference proteome</keyword>
<feature type="region of interest" description="Disordered" evidence="1">
    <location>
        <begin position="78"/>
        <end position="123"/>
    </location>
</feature>
<feature type="compositionally biased region" description="Acidic residues" evidence="1">
    <location>
        <begin position="10"/>
        <end position="20"/>
    </location>
</feature>
<dbReference type="OrthoDB" id="206969at2759"/>
<accession>A0A8B8I6V1</accession>
<dbReference type="InterPro" id="IPR018800">
    <property type="entry name" value="PRCC"/>
</dbReference>
<name>A0A8B8I6V1_VANTA</name>
<sequence length="367" mass="41818">MALVAYDNSDSSEYEDDENEINTQTPIKKENDTPVIQNGKQESDKNHSLFIQLPQPSSKKKVVLEEDDEFLHKKELTADLKPKSRITIPSLNDFKDVDVPTSSSKTRATNGKKSSLLNMLPQPRNALTIKRPLVPNVIAQKPNKISTKKKSTLISPTKTSNADTKGLINEHTDESDNDEVENDFFSINKPVVDFTVEDIPLTVEETVETVKKQPRNIESYFKKDHVELQTELEESNSIEQYDNVQRIETTECAGVSSSNEAVLDDEAILKLCGTRGKRKREEIQLVDVNQQEVLNEARELLMKGLMEDTSKRQSVSKKHGNEPTHQQRRKHQITYLAHQAKANESELQNQWANNRMTKRQTQSKYGF</sequence>
<evidence type="ECO:0000313" key="3">
    <source>
        <dbReference type="RefSeq" id="XP_026492730.2"/>
    </source>
</evidence>
<reference evidence="3" key="2">
    <citation type="submission" date="2025-08" db="UniProtKB">
        <authorList>
            <consortium name="RefSeq"/>
        </authorList>
    </citation>
    <scope>IDENTIFICATION</scope>
    <source>
        <tissue evidence="3">Whole body</tissue>
    </source>
</reference>
<feature type="compositionally biased region" description="Polar residues" evidence="1">
    <location>
        <begin position="100"/>
        <end position="117"/>
    </location>
</feature>
<dbReference type="OMA" id="QVMPDRE"/>
<dbReference type="RefSeq" id="XP_026492730.2">
    <property type="nucleotide sequence ID" value="XM_026636945.2"/>
</dbReference>
<feature type="region of interest" description="Disordered" evidence="1">
    <location>
        <begin position="147"/>
        <end position="178"/>
    </location>
</feature>
<reference evidence="2" key="1">
    <citation type="submission" date="2025-05" db="UniProtKB">
        <authorList>
            <consortium name="RefSeq"/>
        </authorList>
    </citation>
    <scope>NUCLEOTIDE SEQUENCE [LARGE SCALE GENOMIC DNA]</scope>
</reference>
<dbReference type="GeneID" id="113398281"/>
<feature type="region of interest" description="Disordered" evidence="1">
    <location>
        <begin position="308"/>
        <end position="331"/>
    </location>
</feature>